<name>A0A3P6S0J7_DIBLA</name>
<dbReference type="GO" id="GO:0012505">
    <property type="term" value="C:endomembrane system"/>
    <property type="evidence" value="ECO:0007669"/>
    <property type="project" value="UniProtKB-SubCell"/>
</dbReference>
<dbReference type="InterPro" id="IPR036055">
    <property type="entry name" value="LDL_receptor-like_sf"/>
</dbReference>
<proteinExistence type="predicted"/>
<evidence type="ECO:0000256" key="4">
    <source>
        <dbReference type="ARBA" id="ARBA00022737"/>
    </source>
</evidence>
<comment type="subcellular location">
    <subcellularLocation>
        <location evidence="2">Endomembrane system</location>
    </subcellularLocation>
    <subcellularLocation>
        <location evidence="1">Membrane</location>
        <topology evidence="1">Single-pass membrane protein</topology>
    </subcellularLocation>
</comment>
<protein>
    <submittedName>
        <fullName evidence="9">Uncharacterized protein</fullName>
    </submittedName>
</protein>
<keyword evidence="5" id="KW-1133">Transmembrane helix</keyword>
<feature type="disulfide bond" evidence="8">
    <location>
        <begin position="666"/>
        <end position="678"/>
    </location>
</feature>
<dbReference type="Pfam" id="PF00057">
    <property type="entry name" value="Ldl_recept_a"/>
    <property type="match status" value="8"/>
</dbReference>
<dbReference type="Proteomes" id="UP000281553">
    <property type="component" value="Unassembled WGS sequence"/>
</dbReference>
<sequence length="1404" mass="154039">MDVFCDGEIDCPDGSDENKVFCPVSLVEEIIIRPGAIVELPWRPFSFICKGPRGSRPELIDARTGTPLTSDRRFQITRPQSHSVKATAPNGLREMDKPMLVYCYISSGKQKEIQISVQQVCAVGQCQCRDGTCLSKSQFCDGRKDCSDGSDENPLFCGDFGQDNGIVLLPDRIVTKPWKSFEFYCTSTRGGQPVVYSTRDGRPVETDRRFRVDRLNTTTVRVIAPQGLRSPDEATNFVCANAKGDRREVTIIVDRTCPQGQLPCRSGECRNKGDFCDGKVDCDGSDEDPNFCDTAAVGVVVTPSTIVTPPWVPFSFLCIASVDSGPRLVFADGKRAIQGDSRFQVVRLNPNILQVSAKDGLRSQDDTVIECVINSGEKAQASITIENPCPPSYGACRNGQCIPASKFCDYQPDCADRSDEHPTFCAGSHLILEPKPGVIIRPSSIKLPAWTRFQFFCIHPADQDVRVVFSKNNREVSEDSRFGVRKVNATTTQISAPQGLRDMDDTSIRHVFFRCISVTGEKGEISIDIEDACPPGYSKCRDGSCRRTHQFCDGKADCPDRSDEYPDFCQGVVPFLTIVPSRIVTWPWKSFEFTCVSRSPTSLQFVFQEDGRPIDTKSRFQVVKLNDSAIRASSVLGLLDSEDMVIECVTSNGSRKEIEVVIEDLCPSDYSRCKDGSCVRSSAFCDGKYDCKDQSDENAVFCPHTQGSIIISPGVITTLPWVKFEFVCVAPQGGRVEVVFQKDGTPVQGDPRFRTEWYNETALRVTAPRGIVGMDGSLVIECRISTGEKSNVTITVRDPCPTGQWRCQNGECRPRSAFCNGRPDCTDGSDELPQFCKDVLGPSVTLIPGSITTPAWKPIRFICVTRPGTQANFLHQNGRPLDSDPRFRVVRLNTSAVEATAPQGLWDADSLKIDCVSSDGTSQSITITVTSGCPRGQSQCQHGQCIRSDAFCDGNRDCNDGSDELSSFCGELPVPSIVIIPGSVTTLPWRSFQFTCTAPRGSLASVVFQRDGSPVENDARFRLVRFNESAVQVTAPSGLRGMDDMVITCTTMTGDRKEITISVTDRCPSGYSQCKDGECIRSAEFCNGKVDCRDGSDEDVWFCRDSVANVVFQQNGRLIDPDARFSVIRYNNTAVRVTAPQGLRGMDDVILVCVTSTGSRKEITVTVNEPCSPGYSQCRDGTCIPQSAFCDQRVDCRDGSDEKAEFCRVPWKDFKFLCVTPAGSLASVVFRSDGRPVDTDPRYKVVRLNQTAVQVTAPYGLRGIDTDVLLCTSSTGDKKEIFVTITDACPSGYSQCRDGTCVSSSSFCDGKVDCQDRSDEDSQFCGEDSTPTITIVPGNITTVPWKSFEFICVSRAGTLATAVFQRNGKPVDADPRFSVVRLNDTAVRVTAPRGLRDIDDVAVV</sequence>
<keyword evidence="4" id="KW-0677">Repeat</keyword>
<reference evidence="9 10" key="1">
    <citation type="submission" date="2018-11" db="EMBL/GenBank/DDBJ databases">
        <authorList>
            <consortium name="Pathogen Informatics"/>
        </authorList>
    </citation>
    <scope>NUCLEOTIDE SEQUENCE [LARGE SCALE GENOMIC DNA]</scope>
</reference>
<feature type="disulfide bond" evidence="8">
    <location>
        <begin position="1074"/>
        <end position="1092"/>
    </location>
</feature>
<keyword evidence="6" id="KW-0472">Membrane</keyword>
<dbReference type="OrthoDB" id="10013209at2759"/>
<comment type="caution">
    <text evidence="8">Lacks conserved residue(s) required for the propagation of feature annotation.</text>
</comment>
<organism evidence="9 10">
    <name type="scientific">Dibothriocephalus latus</name>
    <name type="common">Fish tapeworm</name>
    <name type="synonym">Diphyllobothrium latum</name>
    <dbReference type="NCBI Taxonomy" id="60516"/>
    <lineage>
        <taxon>Eukaryota</taxon>
        <taxon>Metazoa</taxon>
        <taxon>Spiralia</taxon>
        <taxon>Lophotrochozoa</taxon>
        <taxon>Platyhelminthes</taxon>
        <taxon>Cestoda</taxon>
        <taxon>Eucestoda</taxon>
        <taxon>Diphyllobothriidea</taxon>
        <taxon>Diphyllobothriidae</taxon>
        <taxon>Dibothriocephalus</taxon>
    </lineage>
</organism>
<evidence type="ECO:0000313" key="9">
    <source>
        <dbReference type="EMBL" id="VDK69212.1"/>
    </source>
</evidence>
<feature type="disulfide bond" evidence="8">
    <location>
        <begin position="1178"/>
        <end position="1196"/>
    </location>
</feature>
<evidence type="ECO:0000256" key="8">
    <source>
        <dbReference type="PROSITE-ProRule" id="PRU00124"/>
    </source>
</evidence>
<evidence type="ECO:0000256" key="7">
    <source>
        <dbReference type="ARBA" id="ARBA00023157"/>
    </source>
</evidence>
<evidence type="ECO:0000256" key="5">
    <source>
        <dbReference type="ARBA" id="ARBA00022989"/>
    </source>
</evidence>
<keyword evidence="3" id="KW-0812">Transmembrane</keyword>
<evidence type="ECO:0000256" key="2">
    <source>
        <dbReference type="ARBA" id="ARBA00004308"/>
    </source>
</evidence>
<dbReference type="CDD" id="cd00112">
    <property type="entry name" value="LDLa"/>
    <property type="match status" value="10"/>
</dbReference>
<dbReference type="PROSITE" id="PS50068">
    <property type="entry name" value="LDLRA_2"/>
    <property type="match status" value="10"/>
</dbReference>
<feature type="disulfide bond" evidence="8">
    <location>
        <begin position="257"/>
        <end position="269"/>
    </location>
</feature>
<feature type="disulfide bond" evidence="8">
    <location>
        <begin position="800"/>
        <end position="812"/>
    </location>
</feature>
<dbReference type="SUPFAM" id="SSF57424">
    <property type="entry name" value="LDL receptor-like module"/>
    <property type="match status" value="10"/>
</dbReference>
<dbReference type="InterPro" id="IPR050685">
    <property type="entry name" value="LDLR"/>
</dbReference>
<evidence type="ECO:0000256" key="1">
    <source>
        <dbReference type="ARBA" id="ARBA00004167"/>
    </source>
</evidence>
<dbReference type="PANTHER" id="PTHR24270">
    <property type="entry name" value="LOW-DENSITY LIPOPROTEIN RECEPTOR-RELATED"/>
    <property type="match status" value="1"/>
</dbReference>
<dbReference type="Gene3D" id="4.10.400.10">
    <property type="entry name" value="Low-density Lipoprotein Receptor"/>
    <property type="match status" value="5"/>
</dbReference>
<accession>A0A3P6S0J7</accession>
<dbReference type="PANTHER" id="PTHR24270:SF62">
    <property type="entry name" value="LOW-DENSITY LIPOPROTEIN RECEPTOR-RELATED PROTEIN 2"/>
    <property type="match status" value="1"/>
</dbReference>
<dbReference type="InterPro" id="IPR002172">
    <property type="entry name" value="LDrepeatLR_classA_rpt"/>
</dbReference>
<dbReference type="InterPro" id="IPR023415">
    <property type="entry name" value="LDLR_class-A_CS"/>
</dbReference>
<feature type="disulfide bond" evidence="8">
    <location>
        <begin position="933"/>
        <end position="945"/>
    </location>
</feature>
<dbReference type="PRINTS" id="PR00261">
    <property type="entry name" value="LDLRECEPTOR"/>
</dbReference>
<feature type="disulfide bond" evidence="8">
    <location>
        <begin position="264"/>
        <end position="282"/>
    </location>
</feature>
<dbReference type="GO" id="GO:0005886">
    <property type="term" value="C:plasma membrane"/>
    <property type="evidence" value="ECO:0007669"/>
    <property type="project" value="TreeGrafter"/>
</dbReference>
<feature type="disulfide bond" evidence="8">
    <location>
        <begin position="121"/>
        <end position="133"/>
    </location>
</feature>
<feature type="disulfide bond" evidence="8">
    <location>
        <begin position="1171"/>
        <end position="1183"/>
    </location>
</feature>
<keyword evidence="10" id="KW-1185">Reference proteome</keyword>
<feature type="disulfide bond" evidence="8">
    <location>
        <begin position="673"/>
        <end position="691"/>
    </location>
</feature>
<evidence type="ECO:0000256" key="6">
    <source>
        <dbReference type="ARBA" id="ARBA00023136"/>
    </source>
</evidence>
<feature type="disulfide bond" evidence="8">
    <location>
        <begin position="396"/>
        <end position="414"/>
    </location>
</feature>
<dbReference type="PROSITE" id="PS01209">
    <property type="entry name" value="LDLRA_1"/>
    <property type="match status" value="6"/>
</dbReference>
<feature type="disulfide bond" evidence="8">
    <location>
        <begin position="389"/>
        <end position="401"/>
    </location>
</feature>
<dbReference type="Gene3D" id="2.40.128.620">
    <property type="match status" value="5"/>
</dbReference>
<keyword evidence="7 8" id="KW-1015">Disulfide bond</keyword>
<gene>
    <name evidence="9" type="ORF">DILT_LOCUS2137</name>
</gene>
<feature type="disulfide bond" evidence="8">
    <location>
        <begin position="1067"/>
        <end position="1079"/>
    </location>
</feature>
<dbReference type="EMBL" id="UYRU01041726">
    <property type="protein sequence ID" value="VDK69212.1"/>
    <property type="molecule type" value="Genomic_DNA"/>
</dbReference>
<evidence type="ECO:0000313" key="10">
    <source>
        <dbReference type="Proteomes" id="UP000281553"/>
    </source>
</evidence>
<feature type="disulfide bond" evidence="8">
    <location>
        <begin position="128"/>
        <end position="146"/>
    </location>
</feature>
<feature type="disulfide bond" evidence="8">
    <location>
        <begin position="540"/>
        <end position="558"/>
    </location>
</feature>
<evidence type="ECO:0000256" key="3">
    <source>
        <dbReference type="ARBA" id="ARBA00022692"/>
    </source>
</evidence>
<feature type="disulfide bond" evidence="8">
    <location>
        <begin position="940"/>
        <end position="958"/>
    </location>
</feature>
<dbReference type="SMART" id="SM00192">
    <property type="entry name" value="LDLa"/>
    <property type="match status" value="10"/>
</dbReference>
<feature type="disulfide bond" evidence="8">
    <location>
        <begin position="807"/>
        <end position="825"/>
    </location>
</feature>
<feature type="disulfide bond" evidence="8">
    <location>
        <begin position="533"/>
        <end position="545"/>
    </location>
</feature>
<feature type="disulfide bond" evidence="8">
    <location>
        <begin position="1289"/>
        <end position="1301"/>
    </location>
</feature>
<feature type="disulfide bond" evidence="8">
    <location>
        <begin position="1296"/>
        <end position="1314"/>
    </location>
</feature>
<dbReference type="GO" id="GO:0016192">
    <property type="term" value="P:vesicle-mediated transport"/>
    <property type="evidence" value="ECO:0007669"/>
    <property type="project" value="UniProtKB-ARBA"/>
</dbReference>